<sequence>MSSCLVARLDTSHVPCNEEGKVSDDEDTFFVEDSTWATLFRLARKDCLELEELNAQLKSQLQQLRGVLDLSSVLLVKDKAVVQLASLVAGQVIGLLIAEHVLYLPGIPCLPFVAITAYHASNKSTEWYLDSAIVVLRNTCLNSGVLDPVLPASTSPVSSPEQGGLDTSDSVSIDDGAELVSTESPNDYSPPISDASIPATTSPSPSTAVYLFDK</sequence>
<organism evidence="3 4">
    <name type="scientific">Thalictrum thalictroides</name>
    <name type="common">Rue-anemone</name>
    <name type="synonym">Anemone thalictroides</name>
    <dbReference type="NCBI Taxonomy" id="46969"/>
    <lineage>
        <taxon>Eukaryota</taxon>
        <taxon>Viridiplantae</taxon>
        <taxon>Streptophyta</taxon>
        <taxon>Embryophyta</taxon>
        <taxon>Tracheophyta</taxon>
        <taxon>Spermatophyta</taxon>
        <taxon>Magnoliopsida</taxon>
        <taxon>Ranunculales</taxon>
        <taxon>Ranunculaceae</taxon>
        <taxon>Thalictroideae</taxon>
        <taxon>Thalictrum</taxon>
    </lineage>
</organism>
<accession>A0A7J6XEX4</accession>
<name>A0A7J6XEX4_THATH</name>
<evidence type="ECO:0000256" key="2">
    <source>
        <dbReference type="SAM" id="MobiDB-lite"/>
    </source>
</evidence>
<evidence type="ECO:0000256" key="1">
    <source>
        <dbReference type="SAM" id="Coils"/>
    </source>
</evidence>
<keyword evidence="1" id="KW-0175">Coiled coil</keyword>
<feature type="compositionally biased region" description="Low complexity" evidence="2">
    <location>
        <begin position="193"/>
        <end position="207"/>
    </location>
</feature>
<dbReference type="AlphaFoldDB" id="A0A7J6XEX4"/>
<feature type="compositionally biased region" description="Polar residues" evidence="2">
    <location>
        <begin position="152"/>
        <end position="171"/>
    </location>
</feature>
<protein>
    <submittedName>
        <fullName evidence="3">Uncharacterized protein</fullName>
    </submittedName>
</protein>
<feature type="non-terminal residue" evidence="3">
    <location>
        <position position="1"/>
    </location>
</feature>
<feature type="region of interest" description="Disordered" evidence="2">
    <location>
        <begin position="152"/>
        <end position="207"/>
    </location>
</feature>
<evidence type="ECO:0000313" key="3">
    <source>
        <dbReference type="EMBL" id="KAF5208083.1"/>
    </source>
</evidence>
<gene>
    <name evidence="3" type="ORF">FRX31_002330</name>
</gene>
<keyword evidence="4" id="KW-1185">Reference proteome</keyword>
<comment type="caution">
    <text evidence="3">The sequence shown here is derived from an EMBL/GenBank/DDBJ whole genome shotgun (WGS) entry which is preliminary data.</text>
</comment>
<proteinExistence type="predicted"/>
<dbReference type="Proteomes" id="UP000554482">
    <property type="component" value="Unassembled WGS sequence"/>
</dbReference>
<feature type="coiled-coil region" evidence="1">
    <location>
        <begin position="40"/>
        <end position="70"/>
    </location>
</feature>
<evidence type="ECO:0000313" key="4">
    <source>
        <dbReference type="Proteomes" id="UP000554482"/>
    </source>
</evidence>
<dbReference type="EMBL" id="JABWDY010000478">
    <property type="protein sequence ID" value="KAF5208083.1"/>
    <property type="molecule type" value="Genomic_DNA"/>
</dbReference>
<reference evidence="3 4" key="1">
    <citation type="submission" date="2020-06" db="EMBL/GenBank/DDBJ databases">
        <title>Transcriptomic and genomic resources for Thalictrum thalictroides and T. hernandezii: Facilitating candidate gene discovery in an emerging model plant lineage.</title>
        <authorList>
            <person name="Arias T."/>
            <person name="Riano-Pachon D.M."/>
            <person name="Di Stilio V.S."/>
        </authorList>
    </citation>
    <scope>NUCLEOTIDE SEQUENCE [LARGE SCALE GENOMIC DNA]</scope>
    <source>
        <strain evidence="4">cv. WT478/WT964</strain>
        <tissue evidence="3">Leaves</tissue>
    </source>
</reference>